<dbReference type="Pfam" id="PF21320">
    <property type="entry name" value="WHD_Rv2258c"/>
    <property type="match status" value="1"/>
</dbReference>
<reference evidence="2 3" key="1">
    <citation type="submission" date="2023-04" db="EMBL/GenBank/DDBJ databases">
        <title>Forest soil microbial communities from Buena Vista Peninsula, Colon Province, Panama.</title>
        <authorList>
            <person name="Bouskill N."/>
        </authorList>
    </citation>
    <scope>NUCLEOTIDE SEQUENCE [LARGE SCALE GENOMIC DNA]</scope>
    <source>
        <strain evidence="2 3">AC80</strain>
    </source>
</reference>
<accession>A0ABT6L598</accession>
<name>A0ABT6L598_9MYCO</name>
<protein>
    <recommendedName>
        <fullName evidence="1">S-adenosylmethionine-dependent methyltransferase Rv2258c-like winged HTH domain-containing protein</fullName>
    </recommendedName>
</protein>
<evidence type="ECO:0000259" key="1">
    <source>
        <dbReference type="Pfam" id="PF21320"/>
    </source>
</evidence>
<dbReference type="EMBL" id="JARXVE010000009">
    <property type="protein sequence ID" value="MDH6198126.1"/>
    <property type="molecule type" value="Genomic_DNA"/>
</dbReference>
<dbReference type="InterPro" id="IPR048711">
    <property type="entry name" value="WHD_Rv2258c"/>
</dbReference>
<sequence>MMANGSGQQAITETVEDFSERIASAIDGAGLVLLMSLGHQTGLFDTMAKLPPASSGEIAEAPASMNAMYVNGAAV</sequence>
<organism evidence="2 3">
    <name type="scientific">Mycolicibacterium frederiksbergense</name>
    <dbReference type="NCBI Taxonomy" id="117567"/>
    <lineage>
        <taxon>Bacteria</taxon>
        <taxon>Bacillati</taxon>
        <taxon>Actinomycetota</taxon>
        <taxon>Actinomycetes</taxon>
        <taxon>Mycobacteriales</taxon>
        <taxon>Mycobacteriaceae</taxon>
        <taxon>Mycolicibacterium</taxon>
    </lineage>
</organism>
<keyword evidence="3" id="KW-1185">Reference proteome</keyword>
<feature type="domain" description="S-adenosylmethionine-dependent methyltransferase Rv2258c-like winged HTH" evidence="1">
    <location>
        <begin position="29"/>
        <end position="70"/>
    </location>
</feature>
<evidence type="ECO:0000313" key="3">
    <source>
        <dbReference type="Proteomes" id="UP001160130"/>
    </source>
</evidence>
<comment type="caution">
    <text evidence="2">The sequence shown here is derived from an EMBL/GenBank/DDBJ whole genome shotgun (WGS) entry which is preliminary data.</text>
</comment>
<dbReference type="Proteomes" id="UP001160130">
    <property type="component" value="Unassembled WGS sequence"/>
</dbReference>
<evidence type="ECO:0000313" key="2">
    <source>
        <dbReference type="EMBL" id="MDH6198126.1"/>
    </source>
</evidence>
<gene>
    <name evidence="2" type="ORF">M2272_004785</name>
</gene>
<proteinExistence type="predicted"/>